<dbReference type="Gene3D" id="1.10.12.10">
    <property type="entry name" value="Lyase 2-enoyl-coa Hydratase, Chain A, domain 2"/>
    <property type="match status" value="1"/>
</dbReference>
<dbReference type="InterPro" id="IPR014748">
    <property type="entry name" value="Enoyl-CoA_hydra_C"/>
</dbReference>
<evidence type="ECO:0000313" key="3">
    <source>
        <dbReference type="Proteomes" id="UP000054937"/>
    </source>
</evidence>
<evidence type="ECO:0000313" key="2">
    <source>
        <dbReference type="EMBL" id="KRX06099.1"/>
    </source>
</evidence>
<dbReference type="EMBL" id="LDAU01000101">
    <property type="protein sequence ID" value="KRX06099.1"/>
    <property type="molecule type" value="Genomic_DNA"/>
</dbReference>
<dbReference type="InParanoid" id="A0A0V0QUK3"/>
<dbReference type="OrthoDB" id="2018133at2759"/>
<protein>
    <recommendedName>
        <fullName evidence="4">ClpP/crotonase-like domain</fullName>
    </recommendedName>
</protein>
<evidence type="ECO:0000256" key="1">
    <source>
        <dbReference type="ARBA" id="ARBA00023239"/>
    </source>
</evidence>
<dbReference type="PANTHER" id="PTHR11941:SF54">
    <property type="entry name" value="ENOYL-COA HYDRATASE, MITOCHONDRIAL"/>
    <property type="match status" value="1"/>
</dbReference>
<name>A0A0V0QUK3_PSEPJ</name>
<dbReference type="InterPro" id="IPR029045">
    <property type="entry name" value="ClpP/crotonase-like_dom_sf"/>
</dbReference>
<dbReference type="GO" id="GO:0005739">
    <property type="term" value="C:mitochondrion"/>
    <property type="evidence" value="ECO:0007669"/>
    <property type="project" value="TreeGrafter"/>
</dbReference>
<organism evidence="2 3">
    <name type="scientific">Pseudocohnilembus persalinus</name>
    <name type="common">Ciliate</name>
    <dbReference type="NCBI Taxonomy" id="266149"/>
    <lineage>
        <taxon>Eukaryota</taxon>
        <taxon>Sar</taxon>
        <taxon>Alveolata</taxon>
        <taxon>Ciliophora</taxon>
        <taxon>Intramacronucleata</taxon>
        <taxon>Oligohymenophorea</taxon>
        <taxon>Scuticociliatia</taxon>
        <taxon>Philasterida</taxon>
        <taxon>Pseudocohnilembidae</taxon>
        <taxon>Pseudocohnilembus</taxon>
    </lineage>
</organism>
<evidence type="ECO:0008006" key="4">
    <source>
        <dbReference type="Google" id="ProtNLM"/>
    </source>
</evidence>
<gene>
    <name evidence="2" type="ORF">PPERSA_09711</name>
</gene>
<dbReference type="GO" id="GO:0006635">
    <property type="term" value="P:fatty acid beta-oxidation"/>
    <property type="evidence" value="ECO:0007669"/>
    <property type="project" value="TreeGrafter"/>
</dbReference>
<dbReference type="Gene3D" id="3.90.226.10">
    <property type="entry name" value="2-enoyl-CoA Hydratase, Chain A, domain 1"/>
    <property type="match status" value="1"/>
</dbReference>
<dbReference type="SUPFAM" id="SSF52096">
    <property type="entry name" value="ClpP/crotonase"/>
    <property type="match status" value="1"/>
</dbReference>
<dbReference type="Proteomes" id="UP000054937">
    <property type="component" value="Unassembled WGS sequence"/>
</dbReference>
<reference evidence="2 3" key="1">
    <citation type="journal article" date="2015" name="Sci. Rep.">
        <title>Genome of the facultative scuticociliatosis pathogen Pseudocohnilembus persalinus provides insight into its virulence through horizontal gene transfer.</title>
        <authorList>
            <person name="Xiong J."/>
            <person name="Wang G."/>
            <person name="Cheng J."/>
            <person name="Tian M."/>
            <person name="Pan X."/>
            <person name="Warren A."/>
            <person name="Jiang C."/>
            <person name="Yuan D."/>
            <person name="Miao W."/>
        </authorList>
    </citation>
    <scope>NUCLEOTIDE SEQUENCE [LARGE SCALE GENOMIC DNA]</scope>
    <source>
        <strain evidence="2">36N120E</strain>
    </source>
</reference>
<keyword evidence="1" id="KW-0456">Lyase</keyword>
<comment type="caution">
    <text evidence="2">The sequence shown here is derived from an EMBL/GenBank/DDBJ whole genome shotgun (WGS) entry which is preliminary data.</text>
</comment>
<accession>A0A0V0QUK3</accession>
<sequence>MAERLQKLQQELSQDQQKTELEFTDEGRVGIIYLNAPKELNALSDQMRKELSQKINALSQNPIVKVIVLLSKVEKAFCAGANIKEFGGFTYQNQTLQDSMKQLDQALSECVKPIICGANGVIFGGGFEVALASDILILQEGSKLGLPETNIGIIPGMGGTIRLTKLVGQKLAMKIILSAQPITDQQALQYGIASDIFKKENFHEQVINQAKLIAQKSMFVLTAAKKSIQTADEMGTTQAKQMEKQLVNTLCILPGKKEGYEAFVNKRKPNFNDI</sequence>
<dbReference type="AlphaFoldDB" id="A0A0V0QUK3"/>
<dbReference type="GO" id="GO:0016829">
    <property type="term" value="F:lyase activity"/>
    <property type="evidence" value="ECO:0007669"/>
    <property type="project" value="UniProtKB-KW"/>
</dbReference>
<dbReference type="CDD" id="cd06558">
    <property type="entry name" value="crotonase-like"/>
    <property type="match status" value="1"/>
</dbReference>
<proteinExistence type="predicted"/>
<dbReference type="InterPro" id="IPR001753">
    <property type="entry name" value="Enoyl-CoA_hydra/iso"/>
</dbReference>
<dbReference type="Pfam" id="PF00378">
    <property type="entry name" value="ECH_1"/>
    <property type="match status" value="1"/>
</dbReference>
<keyword evidence="3" id="KW-1185">Reference proteome</keyword>
<dbReference type="PANTHER" id="PTHR11941">
    <property type="entry name" value="ENOYL-COA HYDRATASE-RELATED"/>
    <property type="match status" value="1"/>
</dbReference>